<dbReference type="EMBL" id="JAAGOB010000011">
    <property type="protein sequence ID" value="NED97478.1"/>
    <property type="molecule type" value="Genomic_DNA"/>
</dbReference>
<keyword evidence="1" id="KW-0677">Repeat</keyword>
<comment type="caution">
    <text evidence="5">The sequence shown here is derived from an EMBL/GenBank/DDBJ whole genome shotgun (WGS) entry which is preliminary data.</text>
</comment>
<protein>
    <submittedName>
        <fullName evidence="5">RHS repeat-associated core domain-containing protein</fullName>
    </submittedName>
</protein>
<feature type="compositionally biased region" description="Polar residues" evidence="2">
    <location>
        <begin position="206"/>
        <end position="217"/>
    </location>
</feature>
<dbReference type="InterPro" id="IPR056823">
    <property type="entry name" value="TEN-like_YD-shell"/>
</dbReference>
<evidence type="ECO:0000256" key="3">
    <source>
        <dbReference type="SAM" id="Phobius"/>
    </source>
</evidence>
<keyword evidence="3" id="KW-0812">Transmembrane</keyword>
<proteinExistence type="predicted"/>
<dbReference type="Pfam" id="PF05593">
    <property type="entry name" value="RHS_repeat"/>
    <property type="match status" value="1"/>
</dbReference>
<feature type="domain" description="Teneurin-like YD-shell" evidence="4">
    <location>
        <begin position="417"/>
        <end position="508"/>
    </location>
</feature>
<evidence type="ECO:0000259" key="4">
    <source>
        <dbReference type="Pfam" id="PF25023"/>
    </source>
</evidence>
<reference evidence="5 6" key="1">
    <citation type="submission" date="2020-02" db="EMBL/GenBank/DDBJ databases">
        <authorList>
            <person name="Li X.-J."/>
            <person name="Feng X.-M."/>
        </authorList>
    </citation>
    <scope>NUCLEOTIDE SEQUENCE [LARGE SCALE GENOMIC DNA]</scope>
    <source>
        <strain evidence="5 6">CGMCC 4.7225</strain>
    </source>
</reference>
<keyword evidence="3" id="KW-0472">Membrane</keyword>
<gene>
    <name evidence="5" type="ORF">G1H11_19460</name>
</gene>
<feature type="domain" description="Teneurin-like YD-shell" evidence="4">
    <location>
        <begin position="13"/>
        <end position="75"/>
    </location>
</feature>
<keyword evidence="6" id="KW-1185">Reference proteome</keyword>
<keyword evidence="3" id="KW-1133">Transmembrane helix</keyword>
<dbReference type="InterPro" id="IPR050708">
    <property type="entry name" value="T6SS_VgrG/RHS"/>
</dbReference>
<organism evidence="5 6">
    <name type="scientific">Phytoactinopolyspora alkaliphila</name>
    <dbReference type="NCBI Taxonomy" id="1783498"/>
    <lineage>
        <taxon>Bacteria</taxon>
        <taxon>Bacillati</taxon>
        <taxon>Actinomycetota</taxon>
        <taxon>Actinomycetes</taxon>
        <taxon>Jiangellales</taxon>
        <taxon>Jiangellaceae</taxon>
        <taxon>Phytoactinopolyspora</taxon>
    </lineage>
</organism>
<dbReference type="InterPro" id="IPR031325">
    <property type="entry name" value="RHS_repeat"/>
</dbReference>
<sequence length="580" mass="61865">MCGAYAGQVCTSTDGEGNTTTYSYDADGNLVEVDPPGPLGSTTYVYDSISRLVEVTDGKNQTRELAYDTRDRLLATVWEAYPAGNAVSSSYDLDGNEVTQTDQRGGITTVVSRQVDALGRVTVEEDPADPDTAHHMTYDDVGNMLTMVTVDGTTSYTYDDADQLTSITQPGGSCPSSGAPAAGSGCIQFDYDDNGAVIEQTYPGGASQTTQRDQSGRPTRITAEDTSGVFADVEYSYTSGSDDRIFVQSRIEGPDTTSPVTTEYEYDSLRRLTAADTETAGAGSPDDTRREYSYDDTGNLTRIRTNWPSPWDHRTETYDHNSSGQLTLRSVSQSGMAPVATLYSYDANGNETSRSSTWTVRDQLAGYGTTELDYHGELNDRLTSIDSTQVINSPLGVTAIAPPTLGIKKTFTLLPDGTPIAITQDGNTSYYFTDPVGSVTALTSSTGDHEGTYEYTPYGELLNQGSLTAAAAGNPIRYAGGLHLSDIGKVKFGSRYYDPVLARFTQMDPSGQEPNPYNYARSNPINYADPTGRDACSLAASLAGVGHGAIWAWALGGGVGAVVGIGYGLFWVGVSEFGCD</sequence>
<evidence type="ECO:0000256" key="1">
    <source>
        <dbReference type="ARBA" id="ARBA00022737"/>
    </source>
</evidence>
<feature type="region of interest" description="Disordered" evidence="2">
    <location>
        <begin position="201"/>
        <end position="227"/>
    </location>
</feature>
<dbReference type="AlphaFoldDB" id="A0A6N9YRL9"/>
<accession>A0A6N9YRL9</accession>
<dbReference type="PANTHER" id="PTHR32305">
    <property type="match status" value="1"/>
</dbReference>
<dbReference type="Proteomes" id="UP000469185">
    <property type="component" value="Unassembled WGS sequence"/>
</dbReference>
<dbReference type="InterPro" id="IPR006530">
    <property type="entry name" value="YD"/>
</dbReference>
<evidence type="ECO:0000313" key="5">
    <source>
        <dbReference type="EMBL" id="NED97478.1"/>
    </source>
</evidence>
<dbReference type="InterPro" id="IPR022385">
    <property type="entry name" value="Rhs_assc_core"/>
</dbReference>
<dbReference type="PANTHER" id="PTHR32305:SF15">
    <property type="entry name" value="PROTEIN RHSA-RELATED"/>
    <property type="match status" value="1"/>
</dbReference>
<dbReference type="NCBIfam" id="TIGR01643">
    <property type="entry name" value="YD_repeat_2x"/>
    <property type="match status" value="2"/>
</dbReference>
<feature type="transmembrane region" description="Helical" evidence="3">
    <location>
        <begin position="550"/>
        <end position="574"/>
    </location>
</feature>
<dbReference type="NCBIfam" id="TIGR03696">
    <property type="entry name" value="Rhs_assc_core"/>
    <property type="match status" value="1"/>
</dbReference>
<evidence type="ECO:0000256" key="2">
    <source>
        <dbReference type="SAM" id="MobiDB-lite"/>
    </source>
</evidence>
<feature type="region of interest" description="Disordered" evidence="2">
    <location>
        <begin position="272"/>
        <end position="294"/>
    </location>
</feature>
<evidence type="ECO:0000313" key="6">
    <source>
        <dbReference type="Proteomes" id="UP000469185"/>
    </source>
</evidence>
<dbReference type="Pfam" id="PF25023">
    <property type="entry name" value="TEN_YD-shell"/>
    <property type="match status" value="2"/>
</dbReference>
<name>A0A6N9YRL9_9ACTN</name>
<dbReference type="Gene3D" id="2.180.10.10">
    <property type="entry name" value="RHS repeat-associated core"/>
    <property type="match status" value="1"/>
</dbReference>